<dbReference type="SUPFAM" id="SSF54427">
    <property type="entry name" value="NTF2-like"/>
    <property type="match status" value="1"/>
</dbReference>
<evidence type="ECO:0008006" key="4">
    <source>
        <dbReference type="Google" id="ProtNLM"/>
    </source>
</evidence>
<dbReference type="Proteomes" id="UP000677228">
    <property type="component" value="Unassembled WGS sequence"/>
</dbReference>
<protein>
    <recommendedName>
        <fullName evidence="4">SnoaL-like domain-containing protein</fullName>
    </recommendedName>
</protein>
<name>A0A8S2D705_9BILA</name>
<evidence type="ECO:0000313" key="3">
    <source>
        <dbReference type="Proteomes" id="UP000677228"/>
    </source>
</evidence>
<sequence>MDYSAAFALLDAYVNAIHSSKPEALNELFTADGTVNSPVCGIKPAKQFYYDWLKEIDSVRITVLNKFINPDNPHSIALHITLHLVKNNNAVDFPAVDVFELNGTLDKIKTLTILFDKSILAPRSKEQKLT</sequence>
<organism evidence="1 3">
    <name type="scientific">Didymodactylos carnosus</name>
    <dbReference type="NCBI Taxonomy" id="1234261"/>
    <lineage>
        <taxon>Eukaryota</taxon>
        <taxon>Metazoa</taxon>
        <taxon>Spiralia</taxon>
        <taxon>Gnathifera</taxon>
        <taxon>Rotifera</taxon>
        <taxon>Eurotatoria</taxon>
        <taxon>Bdelloidea</taxon>
        <taxon>Philodinida</taxon>
        <taxon>Philodinidae</taxon>
        <taxon>Didymodactylos</taxon>
    </lineage>
</organism>
<gene>
    <name evidence="1" type="ORF">OVA965_LOCUS7589</name>
    <name evidence="2" type="ORF">TMI583_LOCUS7581</name>
</gene>
<accession>A0A8S2D705</accession>
<evidence type="ECO:0000313" key="2">
    <source>
        <dbReference type="EMBL" id="CAF3644932.1"/>
    </source>
</evidence>
<reference evidence="1" key="1">
    <citation type="submission" date="2021-02" db="EMBL/GenBank/DDBJ databases">
        <authorList>
            <person name="Nowell W R."/>
        </authorList>
    </citation>
    <scope>NUCLEOTIDE SEQUENCE</scope>
</reference>
<dbReference type="AlphaFoldDB" id="A0A8S2D705"/>
<dbReference type="Proteomes" id="UP000682733">
    <property type="component" value="Unassembled WGS sequence"/>
</dbReference>
<dbReference type="EMBL" id="CAJOBA010002439">
    <property type="protein sequence ID" value="CAF3644932.1"/>
    <property type="molecule type" value="Genomic_DNA"/>
</dbReference>
<dbReference type="InterPro" id="IPR032710">
    <property type="entry name" value="NTF2-like_dom_sf"/>
</dbReference>
<dbReference type="EMBL" id="CAJNOK010002440">
    <property type="protein sequence ID" value="CAF0860103.1"/>
    <property type="molecule type" value="Genomic_DNA"/>
</dbReference>
<comment type="caution">
    <text evidence="1">The sequence shown here is derived from an EMBL/GenBank/DDBJ whole genome shotgun (WGS) entry which is preliminary data.</text>
</comment>
<dbReference type="Gene3D" id="3.10.450.50">
    <property type="match status" value="1"/>
</dbReference>
<proteinExistence type="predicted"/>
<evidence type="ECO:0000313" key="1">
    <source>
        <dbReference type="EMBL" id="CAF0860103.1"/>
    </source>
</evidence>